<dbReference type="Gene3D" id="1.20.140.100">
    <property type="entry name" value="Dynein heavy chain, N-terminal domain 2"/>
    <property type="match status" value="1"/>
</dbReference>
<evidence type="ECO:0000256" key="18">
    <source>
        <dbReference type="SAM" id="MobiDB-lite"/>
    </source>
</evidence>
<dbReference type="FunFam" id="3.40.50.300:FF:002141">
    <property type="entry name" value="Dynein heavy chain"/>
    <property type="match status" value="1"/>
</dbReference>
<dbReference type="GO" id="GO:0005524">
    <property type="term" value="F:ATP binding"/>
    <property type="evidence" value="ECO:0007669"/>
    <property type="project" value="UniProtKB-KW"/>
</dbReference>
<evidence type="ECO:0000256" key="9">
    <source>
        <dbReference type="ARBA" id="ARBA00022840"/>
    </source>
</evidence>
<protein>
    <recommendedName>
        <fullName evidence="4">Dynein heavy chain, cytoplasmic</fullName>
    </recommendedName>
    <alternativeName>
        <fullName evidence="16">Dynein heavy chain, cytosolic</fullName>
    </alternativeName>
</protein>
<dbReference type="Gene3D" id="1.20.920.20">
    <property type="match status" value="1"/>
</dbReference>
<dbReference type="Pfam" id="PF08393">
    <property type="entry name" value="DHC_N2"/>
    <property type="match status" value="1"/>
</dbReference>
<dbReference type="InterPro" id="IPR042222">
    <property type="entry name" value="Dynein_2_N"/>
</dbReference>
<accession>A0AAD5U693</accession>
<dbReference type="InterPro" id="IPR013602">
    <property type="entry name" value="Dynein_heavy_linker"/>
</dbReference>
<dbReference type="Gene3D" id="3.10.490.20">
    <property type="match status" value="1"/>
</dbReference>
<dbReference type="FunFam" id="3.40.50.300:FF:000049">
    <property type="entry name" value="Dynein, axonemal, heavy chain 5"/>
    <property type="match status" value="1"/>
</dbReference>
<keyword evidence="8" id="KW-0547">Nucleotide-binding</keyword>
<dbReference type="FunFam" id="3.40.50.300:FF:001080">
    <property type="entry name" value="Dynein, axonemal, heavy chain 5"/>
    <property type="match status" value="1"/>
</dbReference>
<dbReference type="FunFam" id="1.20.140.100:FF:000003">
    <property type="entry name" value="Dynein, axonemal, heavy chain 5"/>
    <property type="match status" value="1"/>
</dbReference>
<feature type="compositionally biased region" description="Polar residues" evidence="18">
    <location>
        <begin position="9"/>
        <end position="29"/>
    </location>
</feature>
<dbReference type="Pfam" id="PF12781">
    <property type="entry name" value="AAA_9"/>
    <property type="match status" value="1"/>
</dbReference>
<feature type="coiled-coil region" evidence="17">
    <location>
        <begin position="3348"/>
        <end position="3375"/>
    </location>
</feature>
<dbReference type="Gene3D" id="6.10.140.1060">
    <property type="match status" value="1"/>
</dbReference>
<dbReference type="InterPro" id="IPR041589">
    <property type="entry name" value="DNAH3_AAA_lid_1"/>
</dbReference>
<dbReference type="InterPro" id="IPR042228">
    <property type="entry name" value="Dynein_linker_3"/>
</dbReference>
<dbReference type="InterPro" id="IPR024743">
    <property type="entry name" value="Dynein_HC_stalk"/>
</dbReference>
<organism evidence="20 21">
    <name type="scientific">Clydaea vesicula</name>
    <dbReference type="NCBI Taxonomy" id="447962"/>
    <lineage>
        <taxon>Eukaryota</taxon>
        <taxon>Fungi</taxon>
        <taxon>Fungi incertae sedis</taxon>
        <taxon>Chytridiomycota</taxon>
        <taxon>Chytridiomycota incertae sedis</taxon>
        <taxon>Chytridiomycetes</taxon>
        <taxon>Lobulomycetales</taxon>
        <taxon>Lobulomycetaceae</taxon>
        <taxon>Clydaea</taxon>
    </lineage>
</organism>
<evidence type="ECO:0000256" key="10">
    <source>
        <dbReference type="ARBA" id="ARBA00023017"/>
    </source>
</evidence>
<dbReference type="SUPFAM" id="SSF52540">
    <property type="entry name" value="P-loop containing nucleoside triphosphate hydrolases"/>
    <property type="match status" value="4"/>
</dbReference>
<keyword evidence="15" id="KW-0966">Cell projection</keyword>
<dbReference type="InterPro" id="IPR056759">
    <property type="entry name" value="DYH2-5-8_CC"/>
</dbReference>
<keyword evidence="6" id="KW-0493">Microtubule</keyword>
<dbReference type="GO" id="GO:0007018">
    <property type="term" value="P:microtubule-based movement"/>
    <property type="evidence" value="ECO:0007669"/>
    <property type="project" value="InterPro"/>
</dbReference>
<dbReference type="InterPro" id="IPR041228">
    <property type="entry name" value="Dynein_C"/>
</dbReference>
<dbReference type="InterPro" id="IPR013594">
    <property type="entry name" value="Dynein_heavy_tail"/>
</dbReference>
<dbReference type="FunFam" id="1.10.8.710:FF:000003">
    <property type="entry name" value="Dynein axonemal heavy chain 5"/>
    <property type="match status" value="1"/>
</dbReference>
<dbReference type="InterPro" id="IPR042219">
    <property type="entry name" value="AAA_lid_11_sf"/>
</dbReference>
<comment type="subcellular location">
    <subcellularLocation>
        <location evidence="1">Cytoplasm</location>
        <location evidence="1">Cytoskeleton</location>
        <location evidence="1">Cilium axoneme</location>
    </subcellularLocation>
</comment>
<keyword evidence="7" id="KW-0677">Repeat</keyword>
<evidence type="ECO:0000313" key="21">
    <source>
        <dbReference type="Proteomes" id="UP001211065"/>
    </source>
</evidence>
<dbReference type="FunFam" id="1.10.8.720:FF:000004">
    <property type="entry name" value="Dynein heavy chain 5, axonemal"/>
    <property type="match status" value="1"/>
</dbReference>
<dbReference type="CDD" id="cd00009">
    <property type="entry name" value="AAA"/>
    <property type="match status" value="1"/>
</dbReference>
<dbReference type="FunFam" id="3.40.50.300:FF:001221">
    <property type="entry name" value="Axonemal dynein heavy chain 8"/>
    <property type="match status" value="1"/>
</dbReference>
<keyword evidence="12" id="KW-0969">Cilium</keyword>
<dbReference type="Gene3D" id="1.20.1270.280">
    <property type="match status" value="1"/>
</dbReference>
<dbReference type="Gene3D" id="3.40.50.300">
    <property type="entry name" value="P-loop containing nucleotide triphosphate hydrolases"/>
    <property type="match status" value="5"/>
</dbReference>
<dbReference type="GO" id="GO:0005874">
    <property type="term" value="C:microtubule"/>
    <property type="evidence" value="ECO:0007669"/>
    <property type="project" value="UniProtKB-KW"/>
</dbReference>
<keyword evidence="13" id="KW-0505">Motor protein</keyword>
<keyword evidence="9" id="KW-0067">ATP-binding</keyword>
<dbReference type="FunFam" id="1.10.8.1220:FF:000001">
    <property type="entry name" value="Dynein axonemal heavy chain 5"/>
    <property type="match status" value="1"/>
</dbReference>
<dbReference type="Pfam" id="PF17857">
    <property type="entry name" value="AAA_lid_1"/>
    <property type="match status" value="1"/>
</dbReference>
<dbReference type="Pfam" id="PF03028">
    <property type="entry name" value="Dynein_heavy"/>
    <property type="match status" value="1"/>
</dbReference>
<keyword evidence="21" id="KW-1185">Reference proteome</keyword>
<feature type="domain" description="AAA+ ATPase" evidence="19">
    <location>
        <begin position="2489"/>
        <end position="2637"/>
    </location>
</feature>
<dbReference type="Gene3D" id="1.20.58.1120">
    <property type="match status" value="1"/>
</dbReference>
<dbReference type="PANTHER" id="PTHR46532:SF4">
    <property type="entry name" value="AAA+ ATPASE DOMAIN-CONTAINING PROTEIN"/>
    <property type="match status" value="1"/>
</dbReference>
<dbReference type="Pfam" id="PF08385">
    <property type="entry name" value="DHC_N1"/>
    <property type="match status" value="1"/>
</dbReference>
<gene>
    <name evidence="20" type="primary">DNAH5</name>
    <name evidence="20" type="ORF">HK099_006124</name>
</gene>
<evidence type="ECO:0000256" key="3">
    <source>
        <dbReference type="ARBA" id="ARBA00011655"/>
    </source>
</evidence>
<name>A0AAD5U693_9FUNG</name>
<evidence type="ECO:0000256" key="13">
    <source>
        <dbReference type="ARBA" id="ARBA00023175"/>
    </source>
</evidence>
<dbReference type="Gene3D" id="1.10.8.710">
    <property type="match status" value="1"/>
</dbReference>
<dbReference type="FunFam" id="1.20.920.30:FF:000004">
    <property type="entry name" value="Dynein axonemal heavy chain 5"/>
    <property type="match status" value="1"/>
</dbReference>
<dbReference type="Pfam" id="PF12780">
    <property type="entry name" value="AAA_8"/>
    <property type="match status" value="1"/>
</dbReference>
<sequence length="5030" mass="572858">MADLGRGFGSSNRLHASNNALHSDQTTTTELKKKAAGAINAVEKKRASLDARHRYLLEKFSTFVDEKITNLENSLLLGNKLDLVNEFFMENGTKKVLFYWQPAPITKGPQQLQTQNTKNNQLVVTNGSKESLTGTGCFFIRSNVKAITPLNIQTDICFGLINPTILPSLTGMVKHIIMNALKAQENWGVLPRNKDESVKAFVKVLEGFVTDLDVAMVNLKDSVQLHPCNLDLTAYKKPVDYANAAHNPDVINGLETLVNEWCKQIEQVLAESEQMRKEADDIGPNAELAHWKARMVKFNSITDQLKSACCKQVIGILNACKSRQLLSVWKDLDNRVTDAANESKDNVKYLYTLERFCDPLYRSDPVGMIPAIPGLINAIKMIYSISRYYNTSERMTSLFVKITNQMITSCKEYIYRDGGTKLWDQDRQQLLKNLTDCIKLNEAYQKCFHDTKKKLQETPQEKQFDFSEMYIFGKFDAFCKRIQKVIDMFSVIEKFSMLEKLCIEGMESLIKRFSNIMVAMQRKPYDILDHRKMEYDSDYSTFKKQITDLESSLQQFIDSSFEHISSTEQSLTLMGKFSQIKDMQLDLGSKYHTIFIHYTKRDLEGVRKLYQKHKDQPPMPRNTPPVSGAISWARQLYRRIETPMKIFKQNTRVLESSEAKKHIRNYNKLARALIEFEYLWYRSWYNVIDQAKTGLQATILVSDADGVLYVNFDPQIIQLIKETRCMQRLGLDVPDSVRNVCLKEKSYKSLNSGLQYILSSKKKVLSRATPLLRKAMQPHIDELDKALQPGMTALTWTSLNLDSYLHTNHTQLANLEELVDKLLDISECRIEFGVKKIAELSLLELPSDNEQWTVDIFLEKTEKRCTAVTTTINNRSNLIETASRDIIDELSKGVPEPFKNLDLKLAYESVYYHFNYQNIEALVLCTKGSLDHLRSRLGNYTSNQYNKVGSQKPFFKAELVLMIPNVVLQPRLEDIQGALNRVAGMVVDVSKKLSLNWKVFLTAPEDHQTAHSPEDTSQVANNKDVTKVLLTLSSTVNFMKKDVEAHREQFSKYDFLWKDDKSETIQKFLSNNPTIPDFEVEINRYESIEKEIFEISPSTQIGILLISSEPLKLALLSETKDWKQQYGLNLNRKVKTDMEQLIEYMEAKTVKLSRKISDIDDLRNGVQTLSEIREAEVDIDMKVAPIEEAYLLLHKHNVNVTKEETEMVDSLRYSWKKLKQLVLDVQAHLSKIQPVFRADLLSAVEKFTIDVDEYTKDYTANGPMVNNIPPKTASERLIVFQRGFDELNRKWETYSGGEELFSLPVTPFPVLLKIKKELKLLQNLYGLYNDVLEKRNQYNDTLWSELNPENMNNDMNDFQAKIKKLPKAIKDWEAFLELKKTVDTLTETVPLLEMMSNKALVQRHWDSIQAISKTTFNLDPELFYLKNLLDAPLVANREDIEDVCTSAIKELDIDFKLKQVVTEWEDKIFTLAPFKTRGNLILKPAATSEIISQMEDSLMTLASLMSNRYNTPFKAQIQTWVHNLSTAAEVIENWLSVQNLWIYLEAVFVGGDIAKQMPKEAKRFSNIDKSWCKIMGLANEHANVIQCCVADETIANLLPHLTEQLELCQKSLSGYLESKRAIFPRFFFVSDPALLEILGQASDSHTIQAHLKSVFDNVNGAQFHDKEYDKIVALESAEGERVALSRPMLAVGNVEVWLGTLLKCMQTTINDIIREAVSRVNDVPINKFMDEYPAQIGLLCCQIQWTMMSEEALNASKNDKKTMAATNQRITDILNVLIDITTKELSKMDRVKYETLITIQVHHRDVFDKLFKAHVKSADDFEWLKQARFYWHETKDCCIVSITNFDFKYQCEYLGCTDRLVITPLTDRVYITLAQALGMSLGGSPAGPAGTGKTESVKDLGKNLGKWVVVFNCSDQMDYRGLGRIYKGLAQSGCWGCFDEFNRIELPVLSVAAQQIGCVFSARKERKTSFVFTDGDTVEMNPEVGMFITMNPGYAGRVELPENLKVNFRYVAMMVPDRQIIIRVKLAGCGFVNNLILAKKFFVLYGLCEQQLSKQVHYDFGLRNILSVLRTCGSVKRSSPDDSENLIIMRVLRDMNLSKLVDEDEALFLSLINDLFPGLTAKKAVYPSIEAAIDQQLNEVNLINHPPWTLKVIQLYETARVRHGIMVLGPTGTGKTKCINALLRAMTTCGEPHKEVRMNPKAITDYQMFGRLDVTTNDWTDGIFSSLWRKTAKKKGESIWIILDGPVDAVWIENLNSVLDDNKCLTLANGDRLPMSPSCKLTFEVHSLKNASPATVSRCGMIYIGVTSLTWDICLLSWFKVRPANEVAVLQTLFNSHFGKILEFLLIECRPKMEIAKVSYVLNVCTLLTELIPKTDANKTQISADYLERLFIFSVIWSIGALLELDERKKLQVFMLEKCSGLKFPQLDPNSLDTLYEYFVNENGQWSHWKEKVPGWIYPQDTTPEFSSIIIPTVDNVRTEFLMETITRQNKSVLLIGEPGTAKTVTMRKYLAKLNPDTHLFKNLSFSSATTPMIYQRTVESYLDKRMGSTYGPPAGKKMILFIDDVNMPEINEWGDQVTSELVRQLMEFCGFYSLDRPGDWTGIVDLQFLAAMMHPGGGRNDIPSRLKRAFFVINCTIPSDTSVDKIFGTMLDGHFSPARNFSEEVINLVSKIPSLTRRLWQLTKTKMLPTPAKFHYIFNLRDLSRIVEGMLHGTSEVINSAKSLLMLWEHECSRVLPDRFVCAEDVDWFSRTLYNLVQKDFSDDVAAVVQTKSFFVDFLREMPDNDDPDVDIDPESIKVYEKVPSFEFLKEKLNENMKQYNENIRGSKMDLVLFEDAMKHIVRISRILRTARGNALLVGVGGSGKQSLTKLAAFIAKSQVFQIAISKSYATSNLMEDLKYMYKIAGAQGKSVTFIFTDNEIKEESFLGYINNILTSGEITNLFPKDEVISISSDLRLPMKKARPNVVDSIENLWSFFIDRVKANLHVVLCFSPVGDKFRNRALKFPGLISGCTMDWFVRWPQEALRAVSEKFLSEIEVVSTDQVKKEVVNHMAYVHDLVALACVNYFTQFRRRTHVTPKSYLSFLNSYKLMYTSKRNEVGQLADRMNMGLSKLVEASKSVAILQDQLVVKEKELLIASKSADNVLVEVTSSTVAAEKVKDSVLKVKTKSEGIANAIKADKEYAESQLEAAKPALEEATAALNSIQPAHIATVRKLAKPPHLIMRIMDGVIILQKKRLDPVSQDPEKPCVKPSWAEAMKVMSQSDFLSSLVNFPKDEINEETVELLEPMLEMPDFNLEGAKKVSGDVAGLASWVKSMVIYYGINKKVVPLKANLIIQEHKLGIAMEDLRVAQQTLDDKQAELDVFKEKYNKAIADKTALQADADGCKRKMNAATALITGLKGEKERWTRQSKEFADQIGRLVGDIILACAFLSYSGPFNQLFRQNLLADWKKELVKRKIPHTDELDINGLLVDSTTVGEWNIQGLPTDELSTQNGILVTKGTRYPLLIDPQNQAKAWIKNREEKNNLQVTNLSSKYFRQHVEDCLSQGRPLLIEDVEEALDPTLDNILEKNIMKAGRSFKVLFGDKEVDFSEGFYLFITTKLPNPNYNPEVYAKCAVIDFTVTSKGLEEQLLGRVIMREKQELEIERAKLLEEVNSNKKKMKELEDNLLERLTSTKGSLVDDESLIEVLGISKTTSEEVNEKLTIAADTQKKIGIAREEYRPVATRGSIIYFLIAEMSMVNTMYQTSLKQFLQLFDESMEKGQPSPIPSKRIQNIIEYCTFRTFGYISRGLYEIHKVLFVLLLTFKIDIGIGKVTHEEFRCFIKGGAALDINAVVKKPFNWIPDMTWLNLVALCKMPGFSDLLNQVGKNEKAWRSWYEKDSPENEILPSGYQNSLDAFRRLLLVRSWCLDRSIMMSKQYIASSMGQKFADSQILDLDALLMESNNRTPMICLLSQGSDPSADIENLARKNKIDIKAISMGQGQEVHARKLLNAFMTSGGWALLQNCHLGLPFMEELLNLIVDTEIIHEKFRLWITTDISPKFPITFLQMSIKFTNEPPQGIKAGLKRTYAWLSQDMLDMSTRPQYKPLLYGLSFLHSIVQERRKFGPLGWNIPYEFNQSDLAASVQFVQNHVDELAPKAPISWTTARFMFCEVHYGGRVTDDFDRRLLNTYGKVWFGDHMFLDNFMFYKGYTIPHLKTVEEYRTSIENLPLSDTPDAFGLHPNADISCQTKESQNMLDTVMSIQPKDSSGGSGETREDSVKKTANDLLAKLPEDFDKNRVKTCIQKQGGPKPLNIFLGQEVDRMQVVIGVVRKTLIDLKLAIDGTIIMSAPLQQALDALYDARVPDSWTKVSWQSSTLGIWFTELLGRSSQFASWLYDGRPLVFWLSGFFNPQGFLTAIRQEITRLHAGWALDGVRLAPEVMKQMKEDITTTPAEGVYIHGLFIEGAGWDRKNIKLTESQPKVIHQAMPVIHVSATNTPDDLDGRMYRCPVYKRPRRTDLNYIFDVDLKTNPQSADYWVLRGIALFAPAYEFTRVKSLVRIINAQSSSELSESGKSVKRSCYITVSHVVFVQTFIVTLLVLIVPLIISFQTMTNSNQLSVQTGKNVTQFFAEKIQKNENEKIDGYISTILKSYEVFAMEWSRSLRTANLKITDYDGIFEYFRQMQLDEGPIPNIYFGEENGNFLGIKAVEHSDGEVEYTLALTLLEIPAGCKICEVYPNPPKSDVKYAFHLDINTGKILDILLKDGVYYVTKKRIWYVQGRENKTIQYTDPYAFSTAGEIGLSLIKGFYVDGNFRGVFAIDTRFDILSRQLRGAIKSPNSFNYVMVSSGNIIGTSVDEYLLINSTLKTPFNCSNDYILRTGSYIYNLLTDKSNWASLEKYNSVDSTDFFFQYSVNVFKNLPVNLKRKRKINGAHRRDYVGDIDSLYVILNESFSQNVIKELSTIMDQATRFDFSGLRDREMVNKRSIIKEFKTMQSSFYKMIKNFAQSLKSSKDLRRSSFTSGLYLRSSNSNHEKYGTAQLPPGEEKSLK</sequence>
<dbReference type="Proteomes" id="UP001211065">
    <property type="component" value="Unassembled WGS sequence"/>
</dbReference>
<keyword evidence="5" id="KW-0963">Cytoplasm</keyword>
<comment type="subunit">
    <text evidence="3">Consists of at least two heavy chains and a number of intermediate and light chains.</text>
</comment>
<dbReference type="FunFam" id="3.20.180.20:FF:000001">
    <property type="entry name" value="Dynein axonemal heavy chain 5"/>
    <property type="match status" value="1"/>
</dbReference>
<evidence type="ECO:0000313" key="20">
    <source>
        <dbReference type="EMBL" id="KAJ3225826.1"/>
    </source>
</evidence>
<dbReference type="PANTHER" id="PTHR46532">
    <property type="entry name" value="MALE FERTILITY FACTOR KL5"/>
    <property type="match status" value="1"/>
</dbReference>
<dbReference type="Gene3D" id="1.10.8.1220">
    <property type="match status" value="1"/>
</dbReference>
<feature type="domain" description="AAA+ ATPase" evidence="19">
    <location>
        <begin position="1881"/>
        <end position="2018"/>
    </location>
</feature>
<evidence type="ECO:0000256" key="6">
    <source>
        <dbReference type="ARBA" id="ARBA00022701"/>
    </source>
</evidence>
<comment type="caution">
    <text evidence="20">The sequence shown here is derived from an EMBL/GenBank/DDBJ whole genome shotgun (WGS) entry which is preliminary data.</text>
</comment>
<reference evidence="20" key="1">
    <citation type="submission" date="2020-05" db="EMBL/GenBank/DDBJ databases">
        <title>Phylogenomic resolution of chytrid fungi.</title>
        <authorList>
            <person name="Stajich J.E."/>
            <person name="Amses K."/>
            <person name="Simmons R."/>
            <person name="Seto K."/>
            <person name="Myers J."/>
            <person name="Bonds A."/>
            <person name="Quandt C.A."/>
            <person name="Barry K."/>
            <person name="Liu P."/>
            <person name="Grigoriev I."/>
            <person name="Longcore J.E."/>
            <person name="James T.Y."/>
        </authorList>
    </citation>
    <scope>NUCLEOTIDE SEQUENCE</scope>
    <source>
        <strain evidence="20">JEL0476</strain>
    </source>
</reference>
<feature type="region of interest" description="Disordered" evidence="18">
    <location>
        <begin position="4242"/>
        <end position="4261"/>
    </location>
</feature>
<dbReference type="Gene3D" id="3.30.450.20">
    <property type="entry name" value="PAS domain"/>
    <property type="match status" value="1"/>
</dbReference>
<dbReference type="Gene3D" id="1.10.8.720">
    <property type="entry name" value="Region D6 of dynein motor"/>
    <property type="match status" value="1"/>
</dbReference>
<dbReference type="InterPro" id="IPR024317">
    <property type="entry name" value="Dynein_heavy_chain_D4_dom"/>
</dbReference>
<evidence type="ECO:0000256" key="2">
    <source>
        <dbReference type="ARBA" id="ARBA00008887"/>
    </source>
</evidence>
<feature type="region of interest" description="Disordered" evidence="18">
    <location>
        <begin position="1"/>
        <end position="29"/>
    </location>
</feature>
<dbReference type="EMBL" id="JADGJW010000051">
    <property type="protein sequence ID" value="KAJ3225826.1"/>
    <property type="molecule type" value="Genomic_DNA"/>
</dbReference>
<dbReference type="InterPro" id="IPR027417">
    <property type="entry name" value="P-loop_NTPase"/>
</dbReference>
<dbReference type="FunFam" id="3.40.50.300:FF:000044">
    <property type="entry name" value="Dynein heavy chain 5, axonemal"/>
    <property type="match status" value="1"/>
</dbReference>
<dbReference type="Pfam" id="PF17852">
    <property type="entry name" value="Dynein_AAA_lid"/>
    <property type="match status" value="1"/>
</dbReference>
<proteinExistence type="inferred from homology"/>
<dbReference type="Pfam" id="PF12774">
    <property type="entry name" value="AAA_6"/>
    <property type="match status" value="1"/>
</dbReference>
<dbReference type="FunFam" id="1.20.1270.280:FF:000002">
    <property type="entry name" value="Dynein heavy chain 5, axonemal"/>
    <property type="match status" value="1"/>
</dbReference>
<evidence type="ECO:0000256" key="4">
    <source>
        <dbReference type="ARBA" id="ARBA00022197"/>
    </source>
</evidence>
<dbReference type="SMART" id="SM00382">
    <property type="entry name" value="AAA"/>
    <property type="match status" value="3"/>
</dbReference>
<evidence type="ECO:0000256" key="16">
    <source>
        <dbReference type="ARBA" id="ARBA00033439"/>
    </source>
</evidence>
<dbReference type="Gene3D" id="1.10.287.2620">
    <property type="match status" value="1"/>
</dbReference>
<feature type="coiled-coil region" evidence="17">
    <location>
        <begin position="3640"/>
        <end position="3671"/>
    </location>
</feature>
<dbReference type="InterPro" id="IPR041466">
    <property type="entry name" value="Dynein_AAA5_ext"/>
</dbReference>
<keyword evidence="11 17" id="KW-0175">Coiled coil</keyword>
<dbReference type="InterPro" id="IPR043157">
    <property type="entry name" value="Dynein_AAA1S"/>
</dbReference>
<dbReference type="InterPro" id="IPR035699">
    <property type="entry name" value="AAA_6"/>
</dbReference>
<dbReference type="GO" id="GO:0005858">
    <property type="term" value="C:axonemal dynein complex"/>
    <property type="evidence" value="ECO:0007669"/>
    <property type="project" value="TreeGrafter"/>
</dbReference>
<dbReference type="Gene3D" id="1.10.472.130">
    <property type="match status" value="1"/>
</dbReference>
<comment type="similarity">
    <text evidence="2">Belongs to the dynein heavy chain family.</text>
</comment>
<evidence type="ECO:0000256" key="8">
    <source>
        <dbReference type="ARBA" id="ARBA00022741"/>
    </source>
</evidence>
<evidence type="ECO:0000256" key="7">
    <source>
        <dbReference type="ARBA" id="ARBA00022737"/>
    </source>
</evidence>
<keyword evidence="14" id="KW-0206">Cytoskeleton</keyword>
<dbReference type="InterPro" id="IPR041658">
    <property type="entry name" value="AAA_lid_11"/>
</dbReference>
<dbReference type="InterPro" id="IPR004273">
    <property type="entry name" value="Dynein_heavy_D6_P-loop"/>
</dbReference>
<evidence type="ECO:0000256" key="17">
    <source>
        <dbReference type="SAM" id="Coils"/>
    </source>
</evidence>
<dbReference type="FunFam" id="3.10.490.20:FF:000010">
    <property type="entry name" value="Dynein heavy chain, putative"/>
    <property type="match status" value="1"/>
</dbReference>
<evidence type="ECO:0000256" key="14">
    <source>
        <dbReference type="ARBA" id="ARBA00023212"/>
    </source>
</evidence>
<evidence type="ECO:0000256" key="5">
    <source>
        <dbReference type="ARBA" id="ARBA00022490"/>
    </source>
</evidence>
<dbReference type="FunFam" id="1.20.58.1120:FF:000004">
    <property type="entry name" value="Dynein axonemal heavy chain 5"/>
    <property type="match status" value="1"/>
</dbReference>
<keyword evidence="10" id="KW-0243">Dynein</keyword>
<dbReference type="InterPro" id="IPR035706">
    <property type="entry name" value="AAA_9"/>
</dbReference>
<dbReference type="InterPro" id="IPR026983">
    <property type="entry name" value="DHC"/>
</dbReference>
<dbReference type="FunFam" id="1.20.920.20:FF:000004">
    <property type="entry name" value="Dynein axonemal heavy chain 5"/>
    <property type="match status" value="1"/>
</dbReference>
<dbReference type="InterPro" id="IPR043160">
    <property type="entry name" value="Dynein_C_barrel"/>
</dbReference>
<evidence type="ECO:0000256" key="12">
    <source>
        <dbReference type="ARBA" id="ARBA00023069"/>
    </source>
</evidence>
<dbReference type="Pfam" id="PF12777">
    <property type="entry name" value="MT"/>
    <property type="match status" value="1"/>
</dbReference>
<dbReference type="Gene3D" id="3.20.180.20">
    <property type="entry name" value="Dynein heavy chain, N-terminal domain 2"/>
    <property type="match status" value="1"/>
</dbReference>
<dbReference type="GO" id="GO:0051959">
    <property type="term" value="F:dynein light intermediate chain binding"/>
    <property type="evidence" value="ECO:0007669"/>
    <property type="project" value="InterPro"/>
</dbReference>
<dbReference type="Pfam" id="PF18198">
    <property type="entry name" value="AAA_lid_11"/>
    <property type="match status" value="1"/>
</dbReference>
<feature type="domain" description="AAA+ ATPase" evidence="19">
    <location>
        <begin position="2161"/>
        <end position="2288"/>
    </location>
</feature>
<dbReference type="Gene3D" id="1.20.920.30">
    <property type="match status" value="1"/>
</dbReference>
<dbReference type="GO" id="GO:0008569">
    <property type="term" value="F:minus-end-directed microtubule motor activity"/>
    <property type="evidence" value="ECO:0007669"/>
    <property type="project" value="InterPro"/>
</dbReference>
<dbReference type="Pfam" id="PF25007">
    <property type="entry name" value="DYH2-5-8_CC"/>
    <property type="match status" value="1"/>
</dbReference>
<dbReference type="InterPro" id="IPR003593">
    <property type="entry name" value="AAA+_ATPase"/>
</dbReference>
<dbReference type="Pfam" id="PF12775">
    <property type="entry name" value="AAA_7"/>
    <property type="match status" value="1"/>
</dbReference>
<evidence type="ECO:0000256" key="1">
    <source>
        <dbReference type="ARBA" id="ARBA00004430"/>
    </source>
</evidence>
<dbReference type="FunFam" id="3.40.50.300:FF:000320">
    <property type="entry name" value="Dynein, axonemal, heavy chain 5"/>
    <property type="match status" value="1"/>
</dbReference>
<dbReference type="Pfam" id="PF18199">
    <property type="entry name" value="Dynein_C"/>
    <property type="match status" value="1"/>
</dbReference>
<evidence type="ECO:0000259" key="19">
    <source>
        <dbReference type="SMART" id="SM00382"/>
    </source>
</evidence>
<evidence type="ECO:0000256" key="11">
    <source>
        <dbReference type="ARBA" id="ARBA00023054"/>
    </source>
</evidence>
<evidence type="ECO:0000256" key="15">
    <source>
        <dbReference type="ARBA" id="ARBA00023273"/>
    </source>
</evidence>
<dbReference type="GO" id="GO:0045505">
    <property type="term" value="F:dynein intermediate chain binding"/>
    <property type="evidence" value="ECO:0007669"/>
    <property type="project" value="InterPro"/>
</dbReference>